<evidence type="ECO:0000313" key="2">
    <source>
        <dbReference type="Proteomes" id="UP000465304"/>
    </source>
</evidence>
<dbReference type="EMBL" id="BLLB01000002">
    <property type="protein sequence ID" value="GFH03079.1"/>
    <property type="molecule type" value="Genomic_DNA"/>
</dbReference>
<accession>A0A7I9ZQD6</accession>
<organism evidence="1 2">
    <name type="scientific">Mycolicibacterium hippocampi</name>
    <dbReference type="NCBI Taxonomy" id="659824"/>
    <lineage>
        <taxon>Bacteria</taxon>
        <taxon>Bacillati</taxon>
        <taxon>Actinomycetota</taxon>
        <taxon>Actinomycetes</taxon>
        <taxon>Mycobacteriales</taxon>
        <taxon>Mycobacteriaceae</taxon>
        <taxon>Mycolicibacterium</taxon>
    </lineage>
</organism>
<dbReference type="Pfam" id="PF19371">
    <property type="entry name" value="DUF5946"/>
    <property type="match status" value="1"/>
</dbReference>
<dbReference type="Proteomes" id="UP000465304">
    <property type="component" value="Unassembled WGS sequence"/>
</dbReference>
<protein>
    <submittedName>
        <fullName evidence="1">Uncharacterized protein</fullName>
    </submittedName>
</protein>
<sequence>MAAGCPYCGVDDCETKFHACLDRDFSDPEYGVVHHLTVSTYMLQHGRYTDENVHAMAEFVLAYLDEPPNQHARSEIRQRSDGSRRIIRRGEESRSLVLRCQDSIGDVDLSTPENYRTSVRRWAEAVARAARGPSRVSD</sequence>
<dbReference type="InterPro" id="IPR045990">
    <property type="entry name" value="DUF5946"/>
</dbReference>
<dbReference type="RefSeq" id="WP_264061966.1">
    <property type="nucleotide sequence ID" value="NZ_BLLB01000002.1"/>
</dbReference>
<dbReference type="AlphaFoldDB" id="A0A7I9ZQD6"/>
<proteinExistence type="predicted"/>
<reference evidence="1 2" key="1">
    <citation type="journal article" date="2019" name="Emerg. Microbes Infect.">
        <title>Comprehensive subspecies identification of 175 nontuberculous mycobacteria species based on 7547 genomic profiles.</title>
        <authorList>
            <person name="Matsumoto Y."/>
            <person name="Kinjo T."/>
            <person name="Motooka D."/>
            <person name="Nabeya D."/>
            <person name="Jung N."/>
            <person name="Uechi K."/>
            <person name="Horii T."/>
            <person name="Iida T."/>
            <person name="Fujita J."/>
            <person name="Nakamura S."/>
        </authorList>
    </citation>
    <scope>NUCLEOTIDE SEQUENCE [LARGE SCALE GENOMIC DNA]</scope>
    <source>
        <strain evidence="1 2">JCM 30996</strain>
    </source>
</reference>
<comment type="caution">
    <text evidence="1">The sequence shown here is derived from an EMBL/GenBank/DDBJ whole genome shotgun (WGS) entry which is preliminary data.</text>
</comment>
<keyword evidence="2" id="KW-1185">Reference proteome</keyword>
<name>A0A7I9ZQD6_9MYCO</name>
<evidence type="ECO:0000313" key="1">
    <source>
        <dbReference type="EMBL" id="GFH03079.1"/>
    </source>
</evidence>
<gene>
    <name evidence="1" type="ORF">MHIP_35620</name>
</gene>